<dbReference type="Proteomes" id="UP001212189">
    <property type="component" value="Chromosome"/>
</dbReference>
<dbReference type="PROSITE" id="PS51353">
    <property type="entry name" value="ARSC"/>
    <property type="match status" value="1"/>
</dbReference>
<dbReference type="SUPFAM" id="SSF52833">
    <property type="entry name" value="Thioredoxin-like"/>
    <property type="match status" value="1"/>
</dbReference>
<dbReference type="AlphaFoldDB" id="A0AAE9VP31"/>
<gene>
    <name evidence="5" type="primary">arsC</name>
    <name evidence="5" type="ORF">O6P33_11200</name>
</gene>
<dbReference type="EMBL" id="CP114976">
    <property type="protein sequence ID" value="WBE24917.1"/>
    <property type="molecule type" value="Genomic_DNA"/>
</dbReference>
<evidence type="ECO:0000313" key="5">
    <source>
        <dbReference type="EMBL" id="WBE24917.1"/>
    </source>
</evidence>
<evidence type="ECO:0000256" key="1">
    <source>
        <dbReference type="ARBA" id="ARBA00007198"/>
    </source>
</evidence>
<organism evidence="5 6">
    <name type="scientific">Denitrificimonas caeni</name>
    <dbReference type="NCBI Taxonomy" id="521720"/>
    <lineage>
        <taxon>Bacteria</taxon>
        <taxon>Pseudomonadati</taxon>
        <taxon>Pseudomonadota</taxon>
        <taxon>Gammaproteobacteria</taxon>
        <taxon>Pseudomonadales</taxon>
        <taxon>Pseudomonadaceae</taxon>
        <taxon>Denitrificimonas</taxon>
    </lineage>
</organism>
<reference evidence="5 6" key="1">
    <citation type="submission" date="2022-12" db="EMBL/GenBank/DDBJ databases">
        <title>Coexistence and Characterization of a Novel Tigecycline Resistance gene tet(X) variant and blaNDM-1 in a Pseudomonas caeni Isolate of Chicken Origin.</title>
        <authorList>
            <person name="Lu X."/>
            <person name="Zhang L."/>
            <person name="Li R."/>
            <person name="Wang Z."/>
        </authorList>
    </citation>
    <scope>NUCLEOTIDE SEQUENCE [LARGE SCALE GENOMIC DNA]</scope>
    <source>
        <strain evidence="5 6">CE14</strain>
    </source>
</reference>
<sequence>MSDITLYHYARCSKSRAALALLEERNINATIVNYVDNPLNAQQLTALLSKLGLTARQLMRSGESAYSEMALDNPDLSEAELIAAMVQAPILMQRPVLVVGQRAAIGRPIENLVELLA</sequence>
<keyword evidence="2 4" id="KW-0560">Oxidoreductase</keyword>
<dbReference type="CDD" id="cd03034">
    <property type="entry name" value="ArsC_ArsC"/>
    <property type="match status" value="1"/>
</dbReference>
<evidence type="ECO:0000313" key="6">
    <source>
        <dbReference type="Proteomes" id="UP001212189"/>
    </source>
</evidence>
<dbReference type="PANTHER" id="PTHR30041">
    <property type="entry name" value="ARSENATE REDUCTASE"/>
    <property type="match status" value="1"/>
</dbReference>
<name>A0AAE9VP31_9GAMM</name>
<accession>A0AAE9VP31</accession>
<dbReference type="RefSeq" id="WP_269817860.1">
    <property type="nucleotide sequence ID" value="NZ_CP114976.1"/>
</dbReference>
<comment type="similarity">
    <text evidence="1 3 4">Belongs to the ArsC family.</text>
</comment>
<dbReference type="GO" id="GO:0008794">
    <property type="term" value="F:arsenate reductase (glutaredoxin) activity"/>
    <property type="evidence" value="ECO:0007669"/>
    <property type="project" value="UniProtKB-UniRule"/>
</dbReference>
<evidence type="ECO:0000256" key="2">
    <source>
        <dbReference type="ARBA" id="ARBA00023002"/>
    </source>
</evidence>
<dbReference type="InterPro" id="IPR006660">
    <property type="entry name" value="Arsenate_reductase-like"/>
</dbReference>
<dbReference type="Gene3D" id="3.40.30.10">
    <property type="entry name" value="Glutaredoxin"/>
    <property type="match status" value="1"/>
</dbReference>
<keyword evidence="6" id="KW-1185">Reference proteome</keyword>
<dbReference type="NCBIfam" id="TIGR00014">
    <property type="entry name" value="arsC"/>
    <property type="match status" value="1"/>
</dbReference>
<dbReference type="Pfam" id="PF03960">
    <property type="entry name" value="ArsC"/>
    <property type="match status" value="1"/>
</dbReference>
<evidence type="ECO:0000256" key="4">
    <source>
        <dbReference type="RuleBase" id="RU362029"/>
    </source>
</evidence>
<dbReference type="KEGG" id="dce:O6P33_11200"/>
<proteinExistence type="inferred from homology"/>
<dbReference type="InterPro" id="IPR036249">
    <property type="entry name" value="Thioredoxin-like_sf"/>
</dbReference>
<comment type="catalytic activity">
    <reaction evidence="4">
        <text>[glutaredoxin]-dithiol + arsenate + glutathione + H(+) = glutathionyl-S-S-[glutaredoxin] + arsenite + H2O</text>
        <dbReference type="Rhea" id="RHEA:22016"/>
        <dbReference type="Rhea" id="RHEA-COMP:10729"/>
        <dbReference type="Rhea" id="RHEA-COMP:17668"/>
        <dbReference type="ChEBI" id="CHEBI:15377"/>
        <dbReference type="ChEBI" id="CHEBI:15378"/>
        <dbReference type="ChEBI" id="CHEBI:29242"/>
        <dbReference type="ChEBI" id="CHEBI:29950"/>
        <dbReference type="ChEBI" id="CHEBI:48597"/>
        <dbReference type="ChEBI" id="CHEBI:57925"/>
        <dbReference type="ChEBI" id="CHEBI:146199"/>
        <dbReference type="EC" id="1.20.4.1"/>
    </reaction>
</comment>
<protein>
    <recommendedName>
        <fullName evidence="4">Arsenate reductase</fullName>
        <ecNumber evidence="4">1.20.4.1</ecNumber>
    </recommendedName>
</protein>
<evidence type="ECO:0000256" key="3">
    <source>
        <dbReference type="PROSITE-ProRule" id="PRU01282"/>
    </source>
</evidence>
<dbReference type="EC" id="1.20.4.1" evidence="4"/>
<dbReference type="InterPro" id="IPR006659">
    <property type="entry name" value="Arsenate_reductase"/>
</dbReference>
<dbReference type="PANTHER" id="PTHR30041:SF4">
    <property type="entry name" value="ARSENATE REDUCTASE"/>
    <property type="match status" value="1"/>
</dbReference>